<feature type="region of interest" description="Disordered" evidence="1">
    <location>
        <begin position="44"/>
        <end position="63"/>
    </location>
</feature>
<evidence type="ECO:0000313" key="2">
    <source>
        <dbReference type="EMBL" id="KJK37324.1"/>
    </source>
</evidence>
<dbReference type="PATRIC" id="fig|284040.3.peg.2557"/>
<reference evidence="3" key="1">
    <citation type="submission" date="2015-02" db="EMBL/GenBank/DDBJ databases">
        <authorList>
            <person name="Ju K.-S."/>
            <person name="Doroghazi J.R."/>
            <person name="Metcalf W."/>
        </authorList>
    </citation>
    <scope>NUCLEOTIDE SEQUENCE [LARGE SCALE GENOMIC DNA]</scope>
    <source>
        <strain evidence="3">NRRL B-16380</strain>
    </source>
</reference>
<evidence type="ECO:0000313" key="3">
    <source>
        <dbReference type="Proteomes" id="UP000034786"/>
    </source>
</evidence>
<feature type="compositionally biased region" description="Basic and acidic residues" evidence="1">
    <location>
        <begin position="47"/>
        <end position="63"/>
    </location>
</feature>
<protein>
    <submittedName>
        <fullName evidence="2">Uncharacterized protein</fullName>
    </submittedName>
</protein>
<dbReference type="EMBL" id="JYJH01000017">
    <property type="protein sequence ID" value="KJK37324.1"/>
    <property type="molecule type" value="Genomic_DNA"/>
</dbReference>
<organism evidence="2 3">
    <name type="scientific">Streptomyces variegatus</name>
    <dbReference type="NCBI Taxonomy" id="284040"/>
    <lineage>
        <taxon>Bacteria</taxon>
        <taxon>Bacillati</taxon>
        <taxon>Actinomycetota</taxon>
        <taxon>Actinomycetes</taxon>
        <taxon>Kitasatosporales</taxon>
        <taxon>Streptomycetaceae</taxon>
        <taxon>Streptomyces</taxon>
    </lineage>
</organism>
<dbReference type="Proteomes" id="UP000034786">
    <property type="component" value="Unassembled WGS sequence"/>
</dbReference>
<accession>A0A0M2GI44</accession>
<comment type="caution">
    <text evidence="2">The sequence shown here is derived from an EMBL/GenBank/DDBJ whole genome shotgun (WGS) entry which is preliminary data.</text>
</comment>
<evidence type="ECO:0000256" key="1">
    <source>
        <dbReference type="SAM" id="MobiDB-lite"/>
    </source>
</evidence>
<keyword evidence="3" id="KW-1185">Reference proteome</keyword>
<gene>
    <name evidence="2" type="ORF">UK15_23185</name>
</gene>
<dbReference type="AlphaFoldDB" id="A0A0M2GI44"/>
<sequence>MVAVAVLLLPALGGLLAGMAWWEERLFRASGVPRHAGTRRHLRLVRGGRDTPARTSEQRRHAA</sequence>
<proteinExistence type="predicted"/>
<name>A0A0M2GI44_9ACTN</name>